<dbReference type="EMBL" id="LAZR01053213">
    <property type="protein sequence ID" value="KKK81239.1"/>
    <property type="molecule type" value="Genomic_DNA"/>
</dbReference>
<organism evidence="1">
    <name type="scientific">marine sediment metagenome</name>
    <dbReference type="NCBI Taxonomy" id="412755"/>
    <lineage>
        <taxon>unclassified sequences</taxon>
        <taxon>metagenomes</taxon>
        <taxon>ecological metagenomes</taxon>
    </lineage>
</organism>
<sequence length="26" mass="2918">MSEDQQVAYDWLIGIAEEVKDGKHGV</sequence>
<protein>
    <submittedName>
        <fullName evidence="1">Uncharacterized protein</fullName>
    </submittedName>
</protein>
<comment type="caution">
    <text evidence="1">The sequence shown here is derived from an EMBL/GenBank/DDBJ whole genome shotgun (WGS) entry which is preliminary data.</text>
</comment>
<reference evidence="1" key="1">
    <citation type="journal article" date="2015" name="Nature">
        <title>Complex archaea that bridge the gap between prokaryotes and eukaryotes.</title>
        <authorList>
            <person name="Spang A."/>
            <person name="Saw J.H."/>
            <person name="Jorgensen S.L."/>
            <person name="Zaremba-Niedzwiedzka K."/>
            <person name="Martijn J."/>
            <person name="Lind A.E."/>
            <person name="van Eijk R."/>
            <person name="Schleper C."/>
            <person name="Guy L."/>
            <person name="Ettema T.J."/>
        </authorList>
    </citation>
    <scope>NUCLEOTIDE SEQUENCE</scope>
</reference>
<evidence type="ECO:0000313" key="1">
    <source>
        <dbReference type="EMBL" id="KKK81239.1"/>
    </source>
</evidence>
<feature type="non-terminal residue" evidence="1">
    <location>
        <position position="26"/>
    </location>
</feature>
<accession>A0A0F9AS04</accession>
<gene>
    <name evidence="1" type="ORF">LCGC14_2815490</name>
</gene>
<proteinExistence type="predicted"/>
<name>A0A0F9AS04_9ZZZZ</name>
<dbReference type="AlphaFoldDB" id="A0A0F9AS04"/>